<protein>
    <submittedName>
        <fullName evidence="1">Uncharacterized protein</fullName>
    </submittedName>
</protein>
<comment type="caution">
    <text evidence="1">The sequence shown here is derived from an EMBL/GenBank/DDBJ whole genome shotgun (WGS) entry which is preliminary data.</text>
</comment>
<accession>A0ABD2Y7B5</accession>
<dbReference type="AlphaFoldDB" id="A0ABD2Y7B5"/>
<reference evidence="1 2" key="1">
    <citation type="submission" date="2024-11" db="EMBL/GenBank/DDBJ databases">
        <title>A near-complete genome assembly of Cinchona calisaya.</title>
        <authorList>
            <person name="Lian D.C."/>
            <person name="Zhao X.W."/>
            <person name="Wei L."/>
        </authorList>
    </citation>
    <scope>NUCLEOTIDE SEQUENCE [LARGE SCALE GENOMIC DNA]</scope>
    <source>
        <tissue evidence="1">Nenye</tissue>
    </source>
</reference>
<sequence>MFCKLYGMLSCSVESNLIAIFPCSAMGRKWSDKLSSEEKVITLPNFELWELVAVLKLHFSRFLAPRVMQLRHLQTTVVCTICCTRLWCSMIQILYMLTHY</sequence>
<name>A0ABD2Y7B5_9GENT</name>
<gene>
    <name evidence="1" type="ORF">ACH5RR_036216</name>
</gene>
<dbReference type="EMBL" id="JBJUIK010000015">
    <property type="protein sequence ID" value="KAL3501767.1"/>
    <property type="molecule type" value="Genomic_DNA"/>
</dbReference>
<dbReference type="Proteomes" id="UP001630127">
    <property type="component" value="Unassembled WGS sequence"/>
</dbReference>
<evidence type="ECO:0000313" key="1">
    <source>
        <dbReference type="EMBL" id="KAL3501767.1"/>
    </source>
</evidence>
<evidence type="ECO:0000313" key="2">
    <source>
        <dbReference type="Proteomes" id="UP001630127"/>
    </source>
</evidence>
<keyword evidence="2" id="KW-1185">Reference proteome</keyword>
<proteinExistence type="predicted"/>
<organism evidence="1 2">
    <name type="scientific">Cinchona calisaya</name>
    <dbReference type="NCBI Taxonomy" id="153742"/>
    <lineage>
        <taxon>Eukaryota</taxon>
        <taxon>Viridiplantae</taxon>
        <taxon>Streptophyta</taxon>
        <taxon>Embryophyta</taxon>
        <taxon>Tracheophyta</taxon>
        <taxon>Spermatophyta</taxon>
        <taxon>Magnoliopsida</taxon>
        <taxon>eudicotyledons</taxon>
        <taxon>Gunneridae</taxon>
        <taxon>Pentapetalae</taxon>
        <taxon>asterids</taxon>
        <taxon>lamiids</taxon>
        <taxon>Gentianales</taxon>
        <taxon>Rubiaceae</taxon>
        <taxon>Cinchonoideae</taxon>
        <taxon>Cinchoneae</taxon>
        <taxon>Cinchona</taxon>
    </lineage>
</organism>